<dbReference type="Pfam" id="PF05970">
    <property type="entry name" value="PIF1"/>
    <property type="match status" value="1"/>
</dbReference>
<feature type="domain" description="DNA helicase Pif1-like DEAD-box helicase" evidence="2">
    <location>
        <begin position="6"/>
        <end position="172"/>
    </location>
</feature>
<dbReference type="AlphaFoldDB" id="A0A1X6NPR7"/>
<evidence type="ECO:0000313" key="3">
    <source>
        <dbReference type="EMBL" id="OSX70353.1"/>
    </source>
</evidence>
<evidence type="ECO:0000256" key="1">
    <source>
        <dbReference type="RuleBase" id="RU363044"/>
    </source>
</evidence>
<dbReference type="GO" id="GO:0000723">
    <property type="term" value="P:telomere maintenance"/>
    <property type="evidence" value="ECO:0007669"/>
    <property type="project" value="InterPro"/>
</dbReference>
<gene>
    <name evidence="3" type="ORF">BU14_0780s0004</name>
</gene>
<comment type="similarity">
    <text evidence="1">Belongs to the helicase family.</text>
</comment>
<dbReference type="Gene3D" id="3.40.50.300">
    <property type="entry name" value="P-loop containing nucleotide triphosphate hydrolases"/>
    <property type="match status" value="1"/>
</dbReference>
<keyword evidence="1" id="KW-0233">DNA recombination</keyword>
<protein>
    <recommendedName>
        <fullName evidence="1">ATP-dependent DNA helicase</fullName>
        <ecNumber evidence="1">5.6.2.3</ecNumber>
    </recommendedName>
</protein>
<dbReference type="GO" id="GO:0006281">
    <property type="term" value="P:DNA repair"/>
    <property type="evidence" value="ECO:0007669"/>
    <property type="project" value="UniProtKB-KW"/>
</dbReference>
<reference evidence="3 4" key="1">
    <citation type="submission" date="2017-03" db="EMBL/GenBank/DDBJ databases">
        <title>WGS assembly of Porphyra umbilicalis.</title>
        <authorList>
            <person name="Brawley S.H."/>
            <person name="Blouin N.A."/>
            <person name="Ficko-Blean E."/>
            <person name="Wheeler G.L."/>
            <person name="Lohr M."/>
            <person name="Goodson H.V."/>
            <person name="Jenkins J.W."/>
            <person name="Blaby-Haas C.E."/>
            <person name="Helliwell K.E."/>
            <person name="Chan C."/>
            <person name="Marriage T."/>
            <person name="Bhattacharya D."/>
            <person name="Klein A.S."/>
            <person name="Badis Y."/>
            <person name="Brodie J."/>
            <person name="Cao Y."/>
            <person name="Collen J."/>
            <person name="Dittami S.M."/>
            <person name="Gachon C.M."/>
            <person name="Green B.R."/>
            <person name="Karpowicz S."/>
            <person name="Kim J.W."/>
            <person name="Kudahl U."/>
            <person name="Lin S."/>
            <person name="Michel G."/>
            <person name="Mittag M."/>
            <person name="Olson B.J."/>
            <person name="Pangilinan J."/>
            <person name="Peng Y."/>
            <person name="Qiu H."/>
            <person name="Shu S."/>
            <person name="Singer J.T."/>
            <person name="Smith A.G."/>
            <person name="Sprecher B.N."/>
            <person name="Wagner V."/>
            <person name="Wang W."/>
            <person name="Wang Z.-Y."/>
            <person name="Yan J."/>
            <person name="Yarish C."/>
            <person name="Zoeuner-Riek S."/>
            <person name="Zhuang Y."/>
            <person name="Zou Y."/>
            <person name="Lindquist E.A."/>
            <person name="Grimwood J."/>
            <person name="Barry K."/>
            <person name="Rokhsar D.S."/>
            <person name="Schmutz J."/>
            <person name="Stiller J.W."/>
            <person name="Grossman A.R."/>
            <person name="Prochnik S.E."/>
        </authorList>
    </citation>
    <scope>NUCLEOTIDE SEQUENCE [LARGE SCALE GENOMIC DNA]</scope>
    <source>
        <strain evidence="3">4086291</strain>
    </source>
</reference>
<accession>A0A1X6NPR7</accession>
<keyword evidence="1" id="KW-0378">Hydrolase</keyword>
<dbReference type="SUPFAM" id="SSF52540">
    <property type="entry name" value="P-loop containing nucleoside triphosphate hydrolases"/>
    <property type="match status" value="1"/>
</dbReference>
<dbReference type="InterPro" id="IPR027417">
    <property type="entry name" value="P-loop_NTPase"/>
</dbReference>
<dbReference type="EC" id="5.6.2.3" evidence="1"/>
<evidence type="ECO:0000313" key="4">
    <source>
        <dbReference type="Proteomes" id="UP000218209"/>
    </source>
</evidence>
<name>A0A1X6NPR7_PORUM</name>
<sequence length="413" mass="45576">MVSKAIEKHGREAVAVTALSGSAAQILSGQTLHSLFGMDTRPLSREAWLRETLRRPEVCRRLSRLRVLFIDEVCTVPSSLFSRLGYVMRRVAPPHMQHLPFAGCQLVCAGDPLQVAPVKVTESSVDRMVFQCATWRDCFERAAGKVICLTGSHRQRDVEFQRVLDRLRWGRVGAAVIQKINATGTASISGSVTQLRIKKTSMQLINEERLAQIESPSVVFTATDEILTNDESLVETAVSSLRSSVDLTVVLKLNALVILTRKLGDTVPGSRGVVKRFICAGDQGGSTVTEVECDFDGKLVVVGRSRFSAYNSSGTELAFCEQLPILLGWAITVHRAQGFTLDAVQIDFQLDTWTTAGLVYTALSRVRSFSSQCVKGLRRDLIQVSRCSTAYYERQLAEDNIDPEEDGRPPIEL</sequence>
<proteinExistence type="inferred from homology"/>
<dbReference type="CDD" id="cd18809">
    <property type="entry name" value="SF1_C_RecD"/>
    <property type="match status" value="1"/>
</dbReference>
<dbReference type="GO" id="GO:0043139">
    <property type="term" value="F:5'-3' DNA helicase activity"/>
    <property type="evidence" value="ECO:0007669"/>
    <property type="project" value="UniProtKB-EC"/>
</dbReference>
<keyword evidence="1" id="KW-0347">Helicase</keyword>
<keyword evidence="1" id="KW-0234">DNA repair</keyword>
<dbReference type="PANTHER" id="PTHR47642">
    <property type="entry name" value="ATP-DEPENDENT DNA HELICASE"/>
    <property type="match status" value="1"/>
</dbReference>
<dbReference type="InterPro" id="IPR051055">
    <property type="entry name" value="PIF1_helicase"/>
</dbReference>
<dbReference type="OrthoDB" id="5116at2759"/>
<dbReference type="GO" id="GO:0016887">
    <property type="term" value="F:ATP hydrolysis activity"/>
    <property type="evidence" value="ECO:0007669"/>
    <property type="project" value="RHEA"/>
</dbReference>
<dbReference type="GO" id="GO:0005524">
    <property type="term" value="F:ATP binding"/>
    <property type="evidence" value="ECO:0007669"/>
    <property type="project" value="UniProtKB-KW"/>
</dbReference>
<dbReference type="Proteomes" id="UP000218209">
    <property type="component" value="Unassembled WGS sequence"/>
</dbReference>
<evidence type="ECO:0000259" key="2">
    <source>
        <dbReference type="Pfam" id="PF05970"/>
    </source>
</evidence>
<dbReference type="EMBL" id="KV919270">
    <property type="protein sequence ID" value="OSX70353.1"/>
    <property type="molecule type" value="Genomic_DNA"/>
</dbReference>
<keyword evidence="1" id="KW-0547">Nucleotide-binding</keyword>
<dbReference type="GO" id="GO:0006310">
    <property type="term" value="P:DNA recombination"/>
    <property type="evidence" value="ECO:0007669"/>
    <property type="project" value="UniProtKB-KW"/>
</dbReference>
<keyword evidence="4" id="KW-1185">Reference proteome</keyword>
<keyword evidence="1" id="KW-0227">DNA damage</keyword>
<comment type="cofactor">
    <cofactor evidence="1">
        <name>Mg(2+)</name>
        <dbReference type="ChEBI" id="CHEBI:18420"/>
    </cofactor>
</comment>
<keyword evidence="1" id="KW-0067">ATP-binding</keyword>
<dbReference type="InterPro" id="IPR010285">
    <property type="entry name" value="DNA_helicase_pif1-like_DEAD"/>
</dbReference>
<comment type="catalytic activity">
    <reaction evidence="1">
        <text>ATP + H2O = ADP + phosphate + H(+)</text>
        <dbReference type="Rhea" id="RHEA:13065"/>
        <dbReference type="ChEBI" id="CHEBI:15377"/>
        <dbReference type="ChEBI" id="CHEBI:15378"/>
        <dbReference type="ChEBI" id="CHEBI:30616"/>
        <dbReference type="ChEBI" id="CHEBI:43474"/>
        <dbReference type="ChEBI" id="CHEBI:456216"/>
        <dbReference type="EC" id="5.6.2.3"/>
    </reaction>
</comment>
<organism evidence="3 4">
    <name type="scientific">Porphyra umbilicalis</name>
    <name type="common">Purple laver</name>
    <name type="synonym">Red alga</name>
    <dbReference type="NCBI Taxonomy" id="2786"/>
    <lineage>
        <taxon>Eukaryota</taxon>
        <taxon>Rhodophyta</taxon>
        <taxon>Bangiophyceae</taxon>
        <taxon>Bangiales</taxon>
        <taxon>Bangiaceae</taxon>
        <taxon>Porphyra</taxon>
    </lineage>
</organism>
<dbReference type="PANTHER" id="PTHR47642:SF6">
    <property type="entry name" value="ATP-DEPENDENT DNA HELICASE"/>
    <property type="match status" value="1"/>
</dbReference>